<sequence length="185" mass="20999">MREDVDFIPAAWLGRNPDHPKPILNTSSGFSPYRLALTEALYLKDDDWHFITVDTRDPGTWRNIRTEDVRTTISKMQDMIHHLKKESAGWLDSLLEGWGLSGWIKSVMQTGLMLLLGLVALVIGFGVIKRLLMKAINTTVSINHAMLTEPHELKPLNDEEPKEENPSDGESVWFEDETMNCNSPV</sequence>
<proteinExistence type="predicted"/>
<evidence type="ECO:0000313" key="3">
    <source>
        <dbReference type="EMBL" id="OWK51705.1"/>
    </source>
</evidence>
<feature type="compositionally biased region" description="Basic and acidic residues" evidence="1">
    <location>
        <begin position="151"/>
        <end position="165"/>
    </location>
</feature>
<keyword evidence="4" id="KW-1185">Reference proteome</keyword>
<evidence type="ECO:0000256" key="1">
    <source>
        <dbReference type="SAM" id="MobiDB-lite"/>
    </source>
</evidence>
<organism evidence="3 4">
    <name type="scientific">Lonchura striata</name>
    <name type="common">white-rumped munia</name>
    <dbReference type="NCBI Taxonomy" id="40157"/>
    <lineage>
        <taxon>Eukaryota</taxon>
        <taxon>Metazoa</taxon>
        <taxon>Chordata</taxon>
        <taxon>Craniata</taxon>
        <taxon>Vertebrata</taxon>
        <taxon>Euteleostomi</taxon>
        <taxon>Archelosauria</taxon>
        <taxon>Archosauria</taxon>
        <taxon>Dinosauria</taxon>
        <taxon>Saurischia</taxon>
        <taxon>Theropoda</taxon>
        <taxon>Coelurosauria</taxon>
        <taxon>Aves</taxon>
        <taxon>Neognathae</taxon>
        <taxon>Neoaves</taxon>
        <taxon>Telluraves</taxon>
        <taxon>Australaves</taxon>
        <taxon>Passeriformes</taxon>
        <taxon>Passeroidea</taxon>
        <taxon>Estrildidae</taxon>
        <taxon>Estrildinae</taxon>
        <taxon>Lonchura</taxon>
    </lineage>
</organism>
<protein>
    <submittedName>
        <fullName evidence="3">Uncharacterized protein</fullName>
    </submittedName>
</protein>
<name>A0A218UDB0_9PASE</name>
<feature type="transmembrane region" description="Helical" evidence="2">
    <location>
        <begin position="107"/>
        <end position="128"/>
    </location>
</feature>
<keyword evidence="2" id="KW-1133">Transmembrane helix</keyword>
<reference evidence="3 4" key="1">
    <citation type="submission" date="2017-05" db="EMBL/GenBank/DDBJ databases">
        <title>Genome of assembly of the Bengalese finch, Lonchura striata domestica.</title>
        <authorList>
            <person name="Colquitt B.M."/>
            <person name="Brainard M.S."/>
        </authorList>
    </citation>
    <scope>NUCLEOTIDE SEQUENCE [LARGE SCALE GENOMIC DNA]</scope>
    <source>
        <strain evidence="3">White83orange57</strain>
    </source>
</reference>
<gene>
    <name evidence="3" type="ORF">RLOC_00013114</name>
</gene>
<dbReference type="Proteomes" id="UP000197619">
    <property type="component" value="Unassembled WGS sequence"/>
</dbReference>
<evidence type="ECO:0000256" key="2">
    <source>
        <dbReference type="SAM" id="Phobius"/>
    </source>
</evidence>
<accession>A0A218UDB0</accession>
<keyword evidence="2" id="KW-0472">Membrane</keyword>
<evidence type="ECO:0000313" key="4">
    <source>
        <dbReference type="Proteomes" id="UP000197619"/>
    </source>
</evidence>
<comment type="caution">
    <text evidence="3">The sequence shown here is derived from an EMBL/GenBank/DDBJ whole genome shotgun (WGS) entry which is preliminary data.</text>
</comment>
<dbReference type="EMBL" id="MUZQ01000409">
    <property type="protein sequence ID" value="OWK51705.1"/>
    <property type="molecule type" value="Genomic_DNA"/>
</dbReference>
<keyword evidence="2" id="KW-0812">Transmembrane</keyword>
<dbReference type="AlphaFoldDB" id="A0A218UDB0"/>
<feature type="region of interest" description="Disordered" evidence="1">
    <location>
        <begin position="151"/>
        <end position="185"/>
    </location>
</feature>